<dbReference type="Proteomes" id="UP001054945">
    <property type="component" value="Unassembled WGS sequence"/>
</dbReference>
<evidence type="ECO:0000313" key="2">
    <source>
        <dbReference type="Proteomes" id="UP001054945"/>
    </source>
</evidence>
<evidence type="ECO:0000313" key="1">
    <source>
        <dbReference type="EMBL" id="GIX82881.1"/>
    </source>
</evidence>
<organism evidence="1 2">
    <name type="scientific">Caerostris extrusa</name>
    <name type="common">Bark spider</name>
    <name type="synonym">Caerostris bankana</name>
    <dbReference type="NCBI Taxonomy" id="172846"/>
    <lineage>
        <taxon>Eukaryota</taxon>
        <taxon>Metazoa</taxon>
        <taxon>Ecdysozoa</taxon>
        <taxon>Arthropoda</taxon>
        <taxon>Chelicerata</taxon>
        <taxon>Arachnida</taxon>
        <taxon>Araneae</taxon>
        <taxon>Araneomorphae</taxon>
        <taxon>Entelegynae</taxon>
        <taxon>Araneoidea</taxon>
        <taxon>Araneidae</taxon>
        <taxon>Caerostris</taxon>
    </lineage>
</organism>
<reference evidence="1 2" key="1">
    <citation type="submission" date="2021-06" db="EMBL/GenBank/DDBJ databases">
        <title>Caerostris extrusa draft genome.</title>
        <authorList>
            <person name="Kono N."/>
            <person name="Arakawa K."/>
        </authorList>
    </citation>
    <scope>NUCLEOTIDE SEQUENCE [LARGE SCALE GENOMIC DNA]</scope>
</reference>
<keyword evidence="2" id="KW-1185">Reference proteome</keyword>
<accession>A0AAV4NG22</accession>
<dbReference type="AlphaFoldDB" id="A0AAV4NG22"/>
<protein>
    <submittedName>
        <fullName evidence="1">Uncharacterized protein</fullName>
    </submittedName>
</protein>
<sequence>MECQSKTKQLHKLVSTNLLSTQKLQRKKATVYYGQNPPVQEVVAKLGITMTKTEQTPVRFNPVNSAIQPRCSARIRIVTVCEYFMKPHASSYTSKVKQKK</sequence>
<dbReference type="EMBL" id="BPLR01020818">
    <property type="protein sequence ID" value="GIX82881.1"/>
    <property type="molecule type" value="Genomic_DNA"/>
</dbReference>
<gene>
    <name evidence="1" type="ORF">CEXT_52491</name>
</gene>
<comment type="caution">
    <text evidence="1">The sequence shown here is derived from an EMBL/GenBank/DDBJ whole genome shotgun (WGS) entry which is preliminary data.</text>
</comment>
<name>A0AAV4NG22_CAEEX</name>
<proteinExistence type="predicted"/>